<reference evidence="1" key="1">
    <citation type="submission" date="2019-11" db="EMBL/GenBank/DDBJ databases">
        <title>Growth characteristics of pneumococcus vary with the chemical composition of the capsule and with environmental conditions.</title>
        <authorList>
            <person name="Tothpal A."/>
            <person name="Desobry K."/>
            <person name="Joshi S."/>
            <person name="Wyllie A.L."/>
            <person name="Weinberger D.M."/>
        </authorList>
    </citation>
    <scope>NUCLEOTIDE SEQUENCE</scope>
    <source>
        <strain evidence="1">Pnumococcus10A</strain>
    </source>
</reference>
<dbReference type="EMBL" id="WNHN01000841">
    <property type="protein sequence ID" value="MTV78272.1"/>
    <property type="molecule type" value="Genomic_DNA"/>
</dbReference>
<feature type="non-terminal residue" evidence="1">
    <location>
        <position position="1"/>
    </location>
</feature>
<dbReference type="Gene3D" id="3.40.50.10710">
    <property type="entry name" value="Metallo-hydrolase/oxidoreductase"/>
    <property type="match status" value="1"/>
</dbReference>
<comment type="caution">
    <text evidence="1">The sequence shown here is derived from an EMBL/GenBank/DDBJ whole genome shotgun (WGS) entry which is preliminary data.</text>
</comment>
<evidence type="ECO:0000313" key="1">
    <source>
        <dbReference type="EMBL" id="MTV78272.1"/>
    </source>
</evidence>
<accession>A0AAW9WBS8</accession>
<dbReference type="PANTHER" id="PTHR43694">
    <property type="entry name" value="RIBONUCLEASE J"/>
    <property type="match status" value="1"/>
</dbReference>
<dbReference type="InterPro" id="IPR042173">
    <property type="entry name" value="RNase_J_2"/>
</dbReference>
<dbReference type="PANTHER" id="PTHR43694:SF1">
    <property type="entry name" value="RIBONUCLEASE J"/>
    <property type="match status" value="1"/>
</dbReference>
<protein>
    <submittedName>
        <fullName evidence="1">Ribonuclease J</fullName>
    </submittedName>
</protein>
<dbReference type="Gene3D" id="3.60.15.10">
    <property type="entry name" value="Ribonuclease Z/Hydroxyacylglutathione hydrolase-like"/>
    <property type="match status" value="1"/>
</dbReference>
<dbReference type="Proteomes" id="UP000729182">
    <property type="component" value="Unassembled WGS sequence"/>
</dbReference>
<gene>
    <name evidence="1" type="ORF">GM535_13745</name>
</gene>
<feature type="non-terminal residue" evidence="1">
    <location>
        <position position="83"/>
    </location>
</feature>
<name>A0AAW9WBS8_STREE</name>
<sequence length="83" mass="8943">KFDFTPVGEPADLHRMAALGEDGVLCLLSDSTNAEVPTFTNSEKVVGQSIMKIIQGIEGRIIFASFASNIFRLQQATEAAVKT</sequence>
<proteinExistence type="predicted"/>
<evidence type="ECO:0000313" key="2">
    <source>
        <dbReference type="Proteomes" id="UP000729182"/>
    </source>
</evidence>
<dbReference type="InterPro" id="IPR036866">
    <property type="entry name" value="RibonucZ/Hydroxyglut_hydro"/>
</dbReference>
<dbReference type="AlphaFoldDB" id="A0AAW9WBS8"/>
<organism evidence="1 2">
    <name type="scientific">Streptococcus pneumoniae</name>
    <dbReference type="NCBI Taxonomy" id="1313"/>
    <lineage>
        <taxon>Bacteria</taxon>
        <taxon>Bacillati</taxon>
        <taxon>Bacillota</taxon>
        <taxon>Bacilli</taxon>
        <taxon>Lactobacillales</taxon>
        <taxon>Streptococcaceae</taxon>
        <taxon>Streptococcus</taxon>
    </lineage>
</organism>